<dbReference type="EMBL" id="JBBNFM010000001">
    <property type="protein sequence ID" value="MEQ2452802.1"/>
    <property type="molecule type" value="Genomic_DNA"/>
</dbReference>
<protein>
    <recommendedName>
        <fullName evidence="1">site-specific DNA-methyltransferase (adenine-specific)</fullName>
        <ecNumber evidence="1">2.1.1.72</ecNumber>
    </recommendedName>
</protein>
<dbReference type="InterPro" id="IPR050953">
    <property type="entry name" value="N4_N6_ade-DNA_methylase"/>
</dbReference>
<dbReference type="RefSeq" id="WP_349115611.1">
    <property type="nucleotide sequence ID" value="NZ_JBBNFM010000001.1"/>
</dbReference>
<evidence type="ECO:0000313" key="9">
    <source>
        <dbReference type="Proteomes" id="UP001482186"/>
    </source>
</evidence>
<comment type="caution">
    <text evidence="8">The sequence shown here is derived from an EMBL/GenBank/DDBJ whole genome shotgun (WGS) entry which is preliminary data.</text>
</comment>
<dbReference type="InterPro" id="IPR029063">
    <property type="entry name" value="SAM-dependent_MTases_sf"/>
</dbReference>
<comment type="catalytic activity">
    <reaction evidence="6">
        <text>a 2'-deoxyadenosine in DNA + S-adenosyl-L-methionine = an N(6)-methyl-2'-deoxyadenosine in DNA + S-adenosyl-L-homocysteine + H(+)</text>
        <dbReference type="Rhea" id="RHEA:15197"/>
        <dbReference type="Rhea" id="RHEA-COMP:12418"/>
        <dbReference type="Rhea" id="RHEA-COMP:12419"/>
        <dbReference type="ChEBI" id="CHEBI:15378"/>
        <dbReference type="ChEBI" id="CHEBI:57856"/>
        <dbReference type="ChEBI" id="CHEBI:59789"/>
        <dbReference type="ChEBI" id="CHEBI:90615"/>
        <dbReference type="ChEBI" id="CHEBI:90616"/>
        <dbReference type="EC" id="2.1.1.72"/>
    </reaction>
</comment>
<keyword evidence="9" id="KW-1185">Reference proteome</keyword>
<keyword evidence="2 8" id="KW-0489">Methyltransferase</keyword>
<dbReference type="SUPFAM" id="SSF53335">
    <property type="entry name" value="S-adenosyl-L-methionine-dependent methyltransferases"/>
    <property type="match status" value="1"/>
</dbReference>
<dbReference type="InterPro" id="IPR003356">
    <property type="entry name" value="DNA_methylase_A-5"/>
</dbReference>
<organism evidence="8 9">
    <name type="scientific">Coprococcus ammoniilyticus</name>
    <dbReference type="NCBI Taxonomy" id="2981785"/>
    <lineage>
        <taxon>Bacteria</taxon>
        <taxon>Bacillati</taxon>
        <taxon>Bacillota</taxon>
        <taxon>Clostridia</taxon>
        <taxon>Lachnospirales</taxon>
        <taxon>Lachnospiraceae</taxon>
        <taxon>Coprococcus</taxon>
    </lineage>
</organism>
<evidence type="ECO:0000259" key="7">
    <source>
        <dbReference type="Pfam" id="PF02384"/>
    </source>
</evidence>
<dbReference type="CDD" id="cd02440">
    <property type="entry name" value="AdoMet_MTases"/>
    <property type="match status" value="1"/>
</dbReference>
<keyword evidence="3" id="KW-0808">Transferase</keyword>
<dbReference type="EC" id="2.1.1.72" evidence="1"/>
<name>A0ABV1EFR7_9FIRM</name>
<evidence type="ECO:0000256" key="5">
    <source>
        <dbReference type="ARBA" id="ARBA00023125"/>
    </source>
</evidence>
<keyword evidence="5" id="KW-0238">DNA-binding</keyword>
<proteinExistence type="predicted"/>
<gene>
    <name evidence="8" type="ORF">AAAT04_01890</name>
</gene>
<evidence type="ECO:0000256" key="4">
    <source>
        <dbReference type="ARBA" id="ARBA00022747"/>
    </source>
</evidence>
<dbReference type="Proteomes" id="UP001482186">
    <property type="component" value="Unassembled WGS sequence"/>
</dbReference>
<dbReference type="GO" id="GO:0032259">
    <property type="term" value="P:methylation"/>
    <property type="evidence" value="ECO:0007669"/>
    <property type="project" value="UniProtKB-KW"/>
</dbReference>
<dbReference type="GO" id="GO:0008168">
    <property type="term" value="F:methyltransferase activity"/>
    <property type="evidence" value="ECO:0007669"/>
    <property type="project" value="UniProtKB-KW"/>
</dbReference>
<evidence type="ECO:0000256" key="2">
    <source>
        <dbReference type="ARBA" id="ARBA00022603"/>
    </source>
</evidence>
<dbReference type="PROSITE" id="PS00092">
    <property type="entry name" value="N6_MTASE"/>
    <property type="match status" value="1"/>
</dbReference>
<dbReference type="Pfam" id="PF02384">
    <property type="entry name" value="N6_Mtase"/>
    <property type="match status" value="1"/>
</dbReference>
<evidence type="ECO:0000256" key="3">
    <source>
        <dbReference type="ARBA" id="ARBA00022679"/>
    </source>
</evidence>
<dbReference type="PANTHER" id="PTHR33841">
    <property type="entry name" value="DNA METHYLTRANSFERASE YEEA-RELATED"/>
    <property type="match status" value="1"/>
</dbReference>
<accession>A0ABV1EFR7</accession>
<feature type="domain" description="DNA methylase adenine-specific" evidence="7">
    <location>
        <begin position="23"/>
        <end position="236"/>
    </location>
</feature>
<keyword evidence="4" id="KW-0680">Restriction system</keyword>
<dbReference type="PANTHER" id="PTHR33841:SF6">
    <property type="entry name" value="TYPE II METHYLTRANSFERASE M.HINDII"/>
    <property type="match status" value="1"/>
</dbReference>
<evidence type="ECO:0000256" key="1">
    <source>
        <dbReference type="ARBA" id="ARBA00011900"/>
    </source>
</evidence>
<reference evidence="8 9" key="1">
    <citation type="submission" date="2024-04" db="EMBL/GenBank/DDBJ databases">
        <title>Human intestinal bacterial collection.</title>
        <authorList>
            <person name="Pauvert C."/>
            <person name="Hitch T.C.A."/>
            <person name="Clavel T."/>
        </authorList>
    </citation>
    <scope>NUCLEOTIDE SEQUENCE [LARGE SCALE GENOMIC DNA]</scope>
    <source>
        <strain evidence="8 9">CLA-AA-H141</strain>
    </source>
</reference>
<dbReference type="InterPro" id="IPR002052">
    <property type="entry name" value="DNA_methylase_N6_adenine_CS"/>
</dbReference>
<evidence type="ECO:0000256" key="6">
    <source>
        <dbReference type="ARBA" id="ARBA00047942"/>
    </source>
</evidence>
<dbReference type="Gene3D" id="3.40.50.150">
    <property type="entry name" value="Vaccinia Virus protein VP39"/>
    <property type="match status" value="1"/>
</dbReference>
<dbReference type="PRINTS" id="PR00507">
    <property type="entry name" value="N12N6MTFRASE"/>
</dbReference>
<sequence>MSNNVTFEEKSLDYEKSLDGDFKKNNGIFYTDTEMASSIVKFLGIPEKASILDPYCGTGSFIYALQQKGYSKVYGCDFDSKTVKKCRELTESKKIKTMDTIGQSGDIILKKMRHSKFDYIIGNPPYAPLGKNVSIEGDAHFVAKVKSAGSNLFVAAIYRAFELAKTDGIISFIVPKNLLHISSYKNIRETLLKEKTIVSIIELGIHFKTVRGEQVVLTVKNNYEENNKIKFYSYNHGEINFMSEVAQDYYEDEIIVFTDNEEVPIYDKLKDSYEQLGDVCTETIKRGRDKSEKAIRGKQIRKFGFKDQDVPDDGNQIFIQNIFSAEAGITASFGGNLKPSETVTTIKLKNTKMCKYVLGLLHSRVCNYFLIRFGFNNSRLTIHTDAQYLKGIPIVIDDEAFEKVVSIVNKMETVTYMDDEWYKLNEQLNDIVYKIYELNINDKNYIEKEMKKISASKWYGKTTCTA</sequence>
<evidence type="ECO:0000313" key="8">
    <source>
        <dbReference type="EMBL" id="MEQ2452802.1"/>
    </source>
</evidence>